<evidence type="ECO:0000313" key="3">
    <source>
        <dbReference type="Proteomes" id="UP000288805"/>
    </source>
</evidence>
<protein>
    <recommendedName>
        <fullName evidence="4">Secreted protein</fullName>
    </recommendedName>
</protein>
<dbReference type="AlphaFoldDB" id="A0A438IB67"/>
<evidence type="ECO:0008006" key="4">
    <source>
        <dbReference type="Google" id="ProtNLM"/>
    </source>
</evidence>
<reference evidence="2 3" key="1">
    <citation type="journal article" date="2018" name="PLoS Genet.">
        <title>Population sequencing reveals clonal diversity and ancestral inbreeding in the grapevine cultivar Chardonnay.</title>
        <authorList>
            <person name="Roach M.J."/>
            <person name="Johnson D.L."/>
            <person name="Bohlmann J."/>
            <person name="van Vuuren H.J."/>
            <person name="Jones S.J."/>
            <person name="Pretorius I.S."/>
            <person name="Schmidt S.A."/>
            <person name="Borneman A.R."/>
        </authorList>
    </citation>
    <scope>NUCLEOTIDE SEQUENCE [LARGE SCALE GENOMIC DNA]</scope>
    <source>
        <strain evidence="3">cv. Chardonnay</strain>
        <tissue evidence="2">Leaf</tissue>
    </source>
</reference>
<proteinExistence type="predicted"/>
<feature type="signal peptide" evidence="1">
    <location>
        <begin position="1"/>
        <end position="20"/>
    </location>
</feature>
<dbReference type="Proteomes" id="UP000288805">
    <property type="component" value="Unassembled WGS sequence"/>
</dbReference>
<evidence type="ECO:0000313" key="2">
    <source>
        <dbReference type="EMBL" id="RVW93963.1"/>
    </source>
</evidence>
<comment type="caution">
    <text evidence="2">The sequence shown here is derived from an EMBL/GenBank/DDBJ whole genome shotgun (WGS) entry which is preliminary data.</text>
</comment>
<organism evidence="2 3">
    <name type="scientific">Vitis vinifera</name>
    <name type="common">Grape</name>
    <dbReference type="NCBI Taxonomy" id="29760"/>
    <lineage>
        <taxon>Eukaryota</taxon>
        <taxon>Viridiplantae</taxon>
        <taxon>Streptophyta</taxon>
        <taxon>Embryophyta</taxon>
        <taxon>Tracheophyta</taxon>
        <taxon>Spermatophyta</taxon>
        <taxon>Magnoliopsida</taxon>
        <taxon>eudicotyledons</taxon>
        <taxon>Gunneridae</taxon>
        <taxon>Pentapetalae</taxon>
        <taxon>rosids</taxon>
        <taxon>Vitales</taxon>
        <taxon>Vitaceae</taxon>
        <taxon>Viteae</taxon>
        <taxon>Vitis</taxon>
    </lineage>
</organism>
<feature type="chain" id="PRO_5019239099" description="Secreted protein" evidence="1">
    <location>
        <begin position="21"/>
        <end position="68"/>
    </location>
</feature>
<gene>
    <name evidence="2" type="ORF">CK203_034014</name>
</gene>
<sequence>MLMNGIICLLAMGLIVRLLACQMVMTTLPTMKTQVQRAKMVKENCTHQKSTSYLPYNAIILCYRQLIC</sequence>
<name>A0A438IB67_VITVI</name>
<dbReference type="EMBL" id="QGNW01000125">
    <property type="protein sequence ID" value="RVW93963.1"/>
    <property type="molecule type" value="Genomic_DNA"/>
</dbReference>
<accession>A0A438IB67</accession>
<evidence type="ECO:0000256" key="1">
    <source>
        <dbReference type="SAM" id="SignalP"/>
    </source>
</evidence>
<keyword evidence="1" id="KW-0732">Signal</keyword>